<dbReference type="CDD" id="cd01450">
    <property type="entry name" value="vWFA_subfamily_ECM"/>
    <property type="match status" value="4"/>
</dbReference>
<feature type="domain" description="VWFA" evidence="2">
    <location>
        <begin position="1111"/>
        <end position="1282"/>
    </location>
</feature>
<organism evidence="3">
    <name type="scientific">Colubraria reticulata</name>
    <dbReference type="NCBI Taxonomy" id="604273"/>
    <lineage>
        <taxon>Eukaryota</taxon>
        <taxon>Metazoa</taxon>
        <taxon>Spiralia</taxon>
        <taxon>Lophotrochozoa</taxon>
        <taxon>Mollusca</taxon>
        <taxon>Gastropoda</taxon>
        <taxon>Caenogastropoda</taxon>
        <taxon>Neogastropoda</taxon>
        <taxon>Buccinoidea</taxon>
        <taxon>Buccinidae</taxon>
        <taxon>Colubraria</taxon>
    </lineage>
</organism>
<feature type="chain" id="PRO_5041636021" evidence="1">
    <location>
        <begin position="20"/>
        <end position="1300"/>
    </location>
</feature>
<dbReference type="PRINTS" id="PR00453">
    <property type="entry name" value="VWFADOMAIN"/>
</dbReference>
<dbReference type="PROSITE" id="PS50234">
    <property type="entry name" value="VWFA"/>
    <property type="match status" value="7"/>
</dbReference>
<dbReference type="SMART" id="SM00327">
    <property type="entry name" value="VWA"/>
    <property type="match status" value="7"/>
</dbReference>
<feature type="domain" description="VWFA" evidence="2">
    <location>
        <begin position="916"/>
        <end position="1093"/>
    </location>
</feature>
<evidence type="ECO:0000259" key="2">
    <source>
        <dbReference type="PROSITE" id="PS50234"/>
    </source>
</evidence>
<feature type="signal peptide" evidence="1">
    <location>
        <begin position="1"/>
        <end position="19"/>
    </location>
</feature>
<feature type="domain" description="VWFA" evidence="2">
    <location>
        <begin position="721"/>
        <end position="894"/>
    </location>
</feature>
<feature type="domain" description="VWFA" evidence="2">
    <location>
        <begin position="292"/>
        <end position="375"/>
    </location>
</feature>
<dbReference type="InterPro" id="IPR036465">
    <property type="entry name" value="vWFA_dom_sf"/>
</dbReference>
<sequence>MLLIHLLLVLIIPCGYVPAGAVRTSVQRCQRRMDIVFLVDTSYTMYPNEFPGELKFVQDVIGQFEVSPSNTRVAVVSYSQGVREEFGLDQYQSLDTVLKAVGNIQYTRGDRLESHKAIEYAHKLLLQQSRHGAVPVIIFITGGKTSYVQQTLEVADEVRTKDILLFSVGVGLSLAMEELGKIATQNTNQFVYSAESFNKSSTIVQSLGPEVCKATPSVTQTADTCMRPTDLVFAIYSPHTSARGSSRDENNFIEGLLNFFHQSPTTTHVSMVTSREDSHDAIMRARVYLLGNSREGAVHIIVYITNGRAIDSDKALKEAKKARAKGIMLFTIGVGSEVDANELGKLATGNNGRFVFTGTSYDDLNPHQQHIAKQICIATPTETQSSQICMRPTDLVFAMDSPFSSGRRPFQQPLKFADGLRTFFHESPSTTNVATISHKVERHDIIRQARTYLLQQPRVEAVRIIVYITNGRATDPEEALKEARKAWDKGILLFVIGVGNKVDVTELGQLATENSGQFVFQAPNYNVLNRLQDQIAEEICSAKPLVTQSDQTCMQPTEMVFVMHMPVSSGGQPYQQESNFVHGLLKYFHQSPFTTIAAVTTSTNGSHEIIRDARTYLLQRPRVEAARIIVYITNGRATDPEETLKEANEVRAKGILLFALGVGYDVGVTELGQLATENNEQFVFVASDFNDLNRRQRAIAEQICSASVVKPPVEDCHRRMDIVFLVDTSYSMLATEFPLELEFVQDMIGQFDVSPSATRVAVISYSTGYADIFSLDQYQSSELMIEAVGKIHFTNGRRVDSHDAIQHALDLLLRQPRNGALRVIILISAGMATDRQRTIQVADNVRTKGILLFCVGVGWFLNTEELGHIATQNSKRFVYSADNFDDLRAISKSLVPQICAIPGHDVQSLQCLRPSDVVILVDTSYDISHTDFLLQLKFVQDLITHFDVSPQKTRVAVVSYSQGYREEFSLDQYQSADTMMFAVENIVSTRGGYLDSHDAIQHALKLLIRQSRNDAAHVIIYITHGRATLKDKTLKIADKVRDKGILMFSVGVGREVDTEELKEIATEKTKEFAHSVYSFHDLSTLSQTLGPKVCAAEIPIIERVRCDGPAELVFLVDVSRSIYPLDFPFELEFVNEVIEMFDISTIRVAAVSYSRGVNEEFNLNQHRTVHALRTAVDEITFASGPTTDTHTAIQYARQIILRESSKDVTRIIIAIVEGRPTDGPSTVQEAEEARKEGIILFAVGVGNEVNRRELGKMAFQNTEDFVHTACTFDTLPDISKVVGQKACSVISDASTATNKQ</sequence>
<dbReference type="InterPro" id="IPR002035">
    <property type="entry name" value="VWF_A"/>
</dbReference>
<dbReference type="PANTHER" id="PTHR24020">
    <property type="entry name" value="COLLAGEN ALPHA"/>
    <property type="match status" value="1"/>
</dbReference>
<dbReference type="Pfam" id="PF00092">
    <property type="entry name" value="VWA"/>
    <property type="match status" value="7"/>
</dbReference>
<keyword evidence="1" id="KW-0732">Signal</keyword>
<evidence type="ECO:0000256" key="1">
    <source>
        <dbReference type="SAM" id="SignalP"/>
    </source>
</evidence>
<dbReference type="Gene3D" id="3.40.50.410">
    <property type="entry name" value="von Willebrand factor, type A domain"/>
    <property type="match status" value="7"/>
</dbReference>
<dbReference type="EMBL" id="OR651417">
    <property type="protein sequence ID" value="WNX29080.1"/>
    <property type="molecule type" value="mRNA"/>
</dbReference>
<feature type="domain" description="VWFA" evidence="2">
    <location>
        <begin position="458"/>
        <end position="535"/>
    </location>
</feature>
<feature type="domain" description="VWFA" evidence="2">
    <location>
        <begin position="622"/>
        <end position="703"/>
    </location>
</feature>
<name>A0AA96UTL0_9CAEN</name>
<protein>
    <submittedName>
        <fullName evidence="3">CREWS-B</fullName>
    </submittedName>
</protein>
<dbReference type="PANTHER" id="PTHR24020:SF20">
    <property type="entry name" value="PH DOMAIN-CONTAINING PROTEIN"/>
    <property type="match status" value="1"/>
</dbReference>
<feature type="domain" description="VWFA" evidence="2">
    <location>
        <begin position="34"/>
        <end position="211"/>
    </location>
</feature>
<evidence type="ECO:0000313" key="3">
    <source>
        <dbReference type="EMBL" id="WNX29080.1"/>
    </source>
</evidence>
<accession>A0AA96UTL0</accession>
<reference evidence="3" key="1">
    <citation type="submission" date="2023-10" db="EMBL/GenBank/DDBJ databases">
        <title>A vampire's tale: a novel family of anti-platelet proteins from the marine snail Cumia reticulata.</title>
        <authorList>
            <person name="Modica M.V."/>
            <person name="Gerdol M."/>
            <person name="Fracarossi D."/>
            <person name="Cervelli M."/>
            <person name="Reinoso Sanchez J.F."/>
            <person name="Leone S."/>
            <person name="Tartaglia G."/>
            <person name="Milanetti E."/>
            <person name="Vassalli Q.A."/>
            <person name="Ruggeri Z.M."/>
            <person name="Oliverio M."/>
        </authorList>
    </citation>
    <scope>NUCLEOTIDE SEQUENCE</scope>
</reference>
<proteinExistence type="evidence at transcript level"/>
<dbReference type="InterPro" id="IPR050525">
    <property type="entry name" value="ECM_Assembly_Org"/>
</dbReference>
<dbReference type="SUPFAM" id="SSF53300">
    <property type="entry name" value="vWA-like"/>
    <property type="match status" value="7"/>
</dbReference>